<sequence length="429" mass="47198">MKFVLACYGSRGDVEPSVVVGRELQRRGHDVRMAVSPNLVGFTESAGLAAVAYGLDTQALLDAQRNYWTCRFHTPWKFKELNRLQRENLEISAQCWRDMGKTLISLAEGADLLFTGLTFEQPAANVAEYYDIPLATLDYYPIRANGQLLPFLPSPLIRRAWLMGEWMNWRAMKKTEDAQRRELGLPKATRPTSRRITERGSLQIQAYDEVWFPGLAAEWAKFDGQRPFVGTLTMESPTDADEEAASWIAAGTPPIFFGFGTIPIASPADTLAMIAAACAEVGERALVCAGSSDFSTAPDYEHVKVVSTVNYATTFPTCRAVVHHGGAGTLAAGLRAGVPTLILWTLPDQIFWGAQLKRLKVGSARRFSSVTRKSLVSELRTILAPHYLTRAREIATRMTKPAESAAAAADLLESFARVRRCGPAVAPSR</sequence>
<accession>A0A0U0W6G9</accession>
<reference evidence="3 4" key="1">
    <citation type="submission" date="2015-03" db="EMBL/GenBank/DDBJ databases">
        <authorList>
            <person name="Murphy D."/>
        </authorList>
    </citation>
    <scope>NUCLEOTIDE SEQUENCE [LARGE SCALE GENOMIC DNA]</scope>
    <source>
        <strain evidence="3 4">DSM 44277</strain>
    </source>
</reference>
<feature type="domain" description="Erythromycin biosynthesis protein CIII-like C-terminal" evidence="2">
    <location>
        <begin position="292"/>
        <end position="398"/>
    </location>
</feature>
<dbReference type="InterPro" id="IPR010610">
    <property type="entry name" value="EryCIII-like_C"/>
</dbReference>
<keyword evidence="3" id="KW-0808">Transferase</keyword>
<evidence type="ECO:0000313" key="3">
    <source>
        <dbReference type="EMBL" id="CPR08112.1"/>
    </source>
</evidence>
<dbReference type="EMBL" id="CSTD01000001">
    <property type="protein sequence ID" value="CPR08112.1"/>
    <property type="molecule type" value="Genomic_DNA"/>
</dbReference>
<evidence type="ECO:0000259" key="1">
    <source>
        <dbReference type="Pfam" id="PF03033"/>
    </source>
</evidence>
<dbReference type="AlphaFoldDB" id="A0A0U0W6G9"/>
<dbReference type="PANTHER" id="PTHR48050:SF13">
    <property type="entry name" value="STEROL 3-BETA-GLUCOSYLTRANSFERASE UGT80A2"/>
    <property type="match status" value="1"/>
</dbReference>
<dbReference type="Proteomes" id="UP000198875">
    <property type="component" value="Unassembled WGS sequence"/>
</dbReference>
<dbReference type="GO" id="GO:0008194">
    <property type="term" value="F:UDP-glycosyltransferase activity"/>
    <property type="evidence" value="ECO:0007669"/>
    <property type="project" value="InterPro"/>
</dbReference>
<dbReference type="SUPFAM" id="SSF53756">
    <property type="entry name" value="UDP-Glycosyltransferase/glycogen phosphorylase"/>
    <property type="match status" value="1"/>
</dbReference>
<gene>
    <name evidence="3" type="ORF">BN971_01185</name>
</gene>
<dbReference type="OrthoDB" id="3253247at2"/>
<dbReference type="GO" id="GO:0033072">
    <property type="term" value="P:vancomycin biosynthetic process"/>
    <property type="evidence" value="ECO:0007669"/>
    <property type="project" value="UniProtKB-ARBA"/>
</dbReference>
<feature type="domain" description="Glycosyltransferase family 28 N-terminal" evidence="1">
    <location>
        <begin position="3"/>
        <end position="62"/>
    </location>
</feature>
<organism evidence="3 4">
    <name type="scientific">Mycobacterium bohemicum DSM 44277</name>
    <dbReference type="NCBI Taxonomy" id="1236609"/>
    <lineage>
        <taxon>Bacteria</taxon>
        <taxon>Bacillati</taxon>
        <taxon>Actinomycetota</taxon>
        <taxon>Actinomycetes</taxon>
        <taxon>Mycobacteriales</taxon>
        <taxon>Mycobacteriaceae</taxon>
        <taxon>Mycobacterium</taxon>
    </lineage>
</organism>
<dbReference type="Pfam" id="PF03033">
    <property type="entry name" value="Glyco_transf_28"/>
    <property type="match status" value="1"/>
</dbReference>
<dbReference type="GO" id="GO:0005975">
    <property type="term" value="P:carbohydrate metabolic process"/>
    <property type="evidence" value="ECO:0007669"/>
    <property type="project" value="InterPro"/>
</dbReference>
<evidence type="ECO:0000313" key="4">
    <source>
        <dbReference type="Proteomes" id="UP000198875"/>
    </source>
</evidence>
<dbReference type="GO" id="GO:0016758">
    <property type="term" value="F:hexosyltransferase activity"/>
    <property type="evidence" value="ECO:0007669"/>
    <property type="project" value="InterPro"/>
</dbReference>
<dbReference type="CDD" id="cd03784">
    <property type="entry name" value="GT1_Gtf-like"/>
    <property type="match status" value="1"/>
</dbReference>
<protein>
    <submittedName>
        <fullName evidence="3">Glycosyl transferase family protein</fullName>
    </submittedName>
</protein>
<dbReference type="FunFam" id="3.40.50.2000:FF:000009">
    <property type="entry name" value="Sterol 3-beta-glucosyltransferase UGT80A2"/>
    <property type="match status" value="1"/>
</dbReference>
<dbReference type="InterPro" id="IPR004276">
    <property type="entry name" value="GlycoTrans_28_N"/>
</dbReference>
<dbReference type="Pfam" id="PF06722">
    <property type="entry name" value="EryCIII-like_C"/>
    <property type="match status" value="1"/>
</dbReference>
<dbReference type="PANTHER" id="PTHR48050">
    <property type="entry name" value="STEROL 3-BETA-GLUCOSYLTRANSFERASE"/>
    <property type="match status" value="1"/>
</dbReference>
<dbReference type="Gene3D" id="3.40.50.2000">
    <property type="entry name" value="Glycogen Phosphorylase B"/>
    <property type="match status" value="2"/>
</dbReference>
<dbReference type="RefSeq" id="WP_085180225.1">
    <property type="nucleotide sequence ID" value="NZ_CSTD01000001.1"/>
</dbReference>
<dbReference type="InterPro" id="IPR050426">
    <property type="entry name" value="Glycosyltransferase_28"/>
</dbReference>
<name>A0A0U0W6G9_MYCBE</name>
<dbReference type="InterPro" id="IPR002213">
    <property type="entry name" value="UDP_glucos_trans"/>
</dbReference>
<proteinExistence type="predicted"/>
<evidence type="ECO:0000259" key="2">
    <source>
        <dbReference type="Pfam" id="PF06722"/>
    </source>
</evidence>